<accession>M3FM70</accession>
<evidence type="ECO:0000313" key="2">
    <source>
        <dbReference type="Proteomes" id="UP000011776"/>
    </source>
</evidence>
<dbReference type="Proteomes" id="UP000011776">
    <property type="component" value="Unassembled WGS sequence"/>
</dbReference>
<reference evidence="1 2" key="1">
    <citation type="submission" date="2013-02" db="EMBL/GenBank/DDBJ databases">
        <authorList>
            <person name="Harkins D.M."/>
            <person name="Durkin A.S."/>
            <person name="Brinkac L.M."/>
            <person name="Haft D.H."/>
            <person name="Selengut J.D."/>
            <person name="Sanka R."/>
            <person name="DePew J."/>
            <person name="Purushe J."/>
            <person name="Tulsiani S.M."/>
            <person name="Graham G.C."/>
            <person name="Burns M.-A."/>
            <person name="Dohnt M.F."/>
            <person name="Smythe L.D."/>
            <person name="McKay D.B."/>
            <person name="Craig S.B."/>
            <person name="Vinetz J.M."/>
            <person name="Sutton G.G."/>
            <person name="Nierman W.C."/>
            <person name="Fouts D.E."/>
        </authorList>
    </citation>
    <scope>NUCLEOTIDE SEQUENCE [LARGE SCALE GENOMIC DNA]</scope>
    <source>
        <strain evidence="1 2">LT2186</strain>
    </source>
</reference>
<dbReference type="BioCyc" id="LINT1001599:G11K9-3219-MONOMER"/>
<name>M3FM70_LEPIR</name>
<dbReference type="EMBL" id="AFME02000372">
    <property type="protein sequence ID" value="EMG08564.1"/>
    <property type="molecule type" value="Genomic_DNA"/>
</dbReference>
<dbReference type="AlphaFoldDB" id="M3FM70"/>
<gene>
    <name evidence="1" type="ORF">LEP1GSC151_0780</name>
</gene>
<sequence length="39" mass="4897">MICPFRFSVYPHSKRFCLSFKSFWLGPYMKSKIRNFLFW</sequence>
<comment type="caution">
    <text evidence="1">The sequence shown here is derived from an EMBL/GenBank/DDBJ whole genome shotgun (WGS) entry which is preliminary data.</text>
</comment>
<proteinExistence type="predicted"/>
<evidence type="ECO:0000313" key="1">
    <source>
        <dbReference type="EMBL" id="EMG08564.1"/>
    </source>
</evidence>
<organism evidence="1 2">
    <name type="scientific">Leptospira interrogans serovar Grippotyphosa str. LT2186</name>
    <dbReference type="NCBI Taxonomy" id="1001599"/>
    <lineage>
        <taxon>Bacteria</taxon>
        <taxon>Pseudomonadati</taxon>
        <taxon>Spirochaetota</taxon>
        <taxon>Spirochaetia</taxon>
        <taxon>Leptospirales</taxon>
        <taxon>Leptospiraceae</taxon>
        <taxon>Leptospira</taxon>
    </lineage>
</organism>
<protein>
    <submittedName>
        <fullName evidence="1">Uncharacterized protein</fullName>
    </submittedName>
</protein>